<proteinExistence type="predicted"/>
<evidence type="ECO:0000313" key="1">
    <source>
        <dbReference type="EMBL" id="KWT82503.1"/>
    </source>
</evidence>
<organism evidence="1 2">
    <name type="scientific">Candidatus Magnetominusculus xianensis</name>
    <dbReference type="NCBI Taxonomy" id="1748249"/>
    <lineage>
        <taxon>Bacteria</taxon>
        <taxon>Pseudomonadati</taxon>
        <taxon>Nitrospirota</taxon>
        <taxon>Nitrospiria</taxon>
        <taxon>Nitrospirales</taxon>
        <taxon>Nitrospiraceae</taxon>
        <taxon>Candidatus Magnetominusculus</taxon>
    </lineage>
</organism>
<comment type="caution">
    <text evidence="1">The sequence shown here is derived from an EMBL/GenBank/DDBJ whole genome shotgun (WGS) entry which is preliminary data.</text>
</comment>
<reference evidence="1 2" key="1">
    <citation type="submission" date="2015-11" db="EMBL/GenBank/DDBJ databases">
        <authorList>
            <person name="Lin W."/>
        </authorList>
    </citation>
    <scope>NUCLEOTIDE SEQUENCE [LARGE SCALE GENOMIC DNA]</scope>
    <source>
        <strain evidence="1 2">HCH-1</strain>
    </source>
</reference>
<dbReference type="EMBL" id="LNQR01000088">
    <property type="protein sequence ID" value="KWT82503.1"/>
    <property type="molecule type" value="Genomic_DNA"/>
</dbReference>
<accession>A0ABR5SE25</accession>
<evidence type="ECO:0000313" key="2">
    <source>
        <dbReference type="Proteomes" id="UP000060487"/>
    </source>
</evidence>
<name>A0ABR5SE25_9BACT</name>
<gene>
    <name evidence="1" type="ORF">ASN18_2475</name>
</gene>
<sequence length="39" mass="4318">MGYTNVLSNRLTKAMTRFAVRPTPSCTLVVYLSKSDAPK</sequence>
<keyword evidence="2" id="KW-1185">Reference proteome</keyword>
<dbReference type="Proteomes" id="UP000060487">
    <property type="component" value="Unassembled WGS sequence"/>
</dbReference>
<protein>
    <submittedName>
        <fullName evidence="1">Uncharacterized protein</fullName>
    </submittedName>
</protein>